<dbReference type="InterPro" id="IPR020076">
    <property type="entry name" value="DUF2768"/>
</dbReference>
<evidence type="ECO:0000256" key="1">
    <source>
        <dbReference type="SAM" id="Phobius"/>
    </source>
</evidence>
<dbReference type="STRING" id="1308866.J416_05013"/>
<dbReference type="AlphaFoldDB" id="N4WMD6"/>
<dbReference type="PATRIC" id="fig|1308866.3.peg.1013"/>
<evidence type="ECO:0008006" key="4">
    <source>
        <dbReference type="Google" id="ProtNLM"/>
    </source>
</evidence>
<dbReference type="EMBL" id="APML01000019">
    <property type="protein sequence ID" value="ENH97347.1"/>
    <property type="molecule type" value="Genomic_DNA"/>
</dbReference>
<comment type="caution">
    <text evidence="2">The sequence shown here is derived from an EMBL/GenBank/DDBJ whole genome shotgun (WGS) entry which is preliminary data.</text>
</comment>
<sequence>MSASMLKMYISFAGMLFLILAIGFILLSRYKLKGILSGIVAFVAYVCLVLGGLIIAFVVLSGPTA</sequence>
<keyword evidence="3" id="KW-1185">Reference proteome</keyword>
<evidence type="ECO:0000313" key="3">
    <source>
        <dbReference type="Proteomes" id="UP000012283"/>
    </source>
</evidence>
<name>N4WMD6_9BACI</name>
<organism evidence="2 3">
    <name type="scientific">Gracilibacillus halophilus YIM-C55.5</name>
    <dbReference type="NCBI Taxonomy" id="1308866"/>
    <lineage>
        <taxon>Bacteria</taxon>
        <taxon>Bacillati</taxon>
        <taxon>Bacillota</taxon>
        <taxon>Bacilli</taxon>
        <taxon>Bacillales</taxon>
        <taxon>Bacillaceae</taxon>
        <taxon>Gracilibacillus</taxon>
    </lineage>
</organism>
<keyword evidence="1" id="KW-1133">Transmembrane helix</keyword>
<dbReference type="Pfam" id="PF10966">
    <property type="entry name" value="DUF2768"/>
    <property type="match status" value="1"/>
</dbReference>
<dbReference type="Proteomes" id="UP000012283">
    <property type="component" value="Unassembled WGS sequence"/>
</dbReference>
<keyword evidence="1" id="KW-0812">Transmembrane</keyword>
<proteinExistence type="predicted"/>
<feature type="transmembrane region" description="Helical" evidence="1">
    <location>
        <begin position="6"/>
        <end position="27"/>
    </location>
</feature>
<dbReference type="OrthoDB" id="2476435at2"/>
<evidence type="ECO:0000313" key="2">
    <source>
        <dbReference type="EMBL" id="ENH97347.1"/>
    </source>
</evidence>
<accession>N4WMD6</accession>
<dbReference type="eggNOG" id="ENOG5033DH6">
    <property type="taxonomic scope" value="Bacteria"/>
</dbReference>
<dbReference type="RefSeq" id="WP_003466179.1">
    <property type="nucleotide sequence ID" value="NZ_APML01000019.1"/>
</dbReference>
<gene>
    <name evidence="2" type="ORF">J416_05013</name>
</gene>
<reference evidence="2 3" key="1">
    <citation type="submission" date="2013-03" db="EMBL/GenBank/DDBJ databases">
        <title>Draft genome sequence of Gracibacillus halophilus YIM-C55.5, a moderately halophilic and thermophilic organism from the Xiaochaidamu salt lake.</title>
        <authorList>
            <person name="Sugumar T."/>
            <person name="Polireddy D.R."/>
            <person name="Antony A."/>
            <person name="Madhava Y.R."/>
            <person name="Sivakumar N."/>
        </authorList>
    </citation>
    <scope>NUCLEOTIDE SEQUENCE [LARGE SCALE GENOMIC DNA]</scope>
    <source>
        <strain evidence="2 3">YIM-C55.5</strain>
    </source>
</reference>
<keyword evidence="1" id="KW-0472">Membrane</keyword>
<protein>
    <recommendedName>
        <fullName evidence="4">DUF2768 domain-containing protein</fullName>
    </recommendedName>
</protein>
<feature type="transmembrane region" description="Helical" evidence="1">
    <location>
        <begin position="39"/>
        <end position="60"/>
    </location>
</feature>